<organism evidence="1 2">
    <name type="scientific">Fusobacterium nucleatum</name>
    <dbReference type="NCBI Taxonomy" id="851"/>
    <lineage>
        <taxon>Bacteria</taxon>
        <taxon>Fusobacteriati</taxon>
        <taxon>Fusobacteriota</taxon>
        <taxon>Fusobacteriia</taxon>
        <taxon>Fusobacteriales</taxon>
        <taxon>Fusobacteriaceae</taxon>
        <taxon>Fusobacterium</taxon>
    </lineage>
</organism>
<name>A0A2N6THF5_FUSNU</name>
<dbReference type="RefSeq" id="WP_158393043.1">
    <property type="nucleotide sequence ID" value="NZ_PNHC01000006.1"/>
</dbReference>
<evidence type="ECO:0000313" key="1">
    <source>
        <dbReference type="EMBL" id="PMC68734.1"/>
    </source>
</evidence>
<gene>
    <name evidence="1" type="ORF">CJ209_08525</name>
</gene>
<reference evidence="1 2" key="1">
    <citation type="submission" date="2017-09" db="EMBL/GenBank/DDBJ databases">
        <title>Bacterial strain isolated from the female urinary microbiota.</title>
        <authorList>
            <person name="Thomas-White K."/>
            <person name="Kumar N."/>
            <person name="Forster S."/>
            <person name="Putonti C."/>
            <person name="Lawley T."/>
            <person name="Wolfe A.J."/>
        </authorList>
    </citation>
    <scope>NUCLEOTIDE SEQUENCE [LARGE SCALE GENOMIC DNA]</scope>
    <source>
        <strain evidence="1 2">UMB0249</strain>
    </source>
</reference>
<evidence type="ECO:0000313" key="2">
    <source>
        <dbReference type="Proteomes" id="UP000235733"/>
    </source>
</evidence>
<accession>A0A2N6THF5</accession>
<dbReference type="EMBL" id="PNHC01000006">
    <property type="protein sequence ID" value="PMC68734.1"/>
    <property type="molecule type" value="Genomic_DNA"/>
</dbReference>
<dbReference type="Proteomes" id="UP000235733">
    <property type="component" value="Unassembled WGS sequence"/>
</dbReference>
<sequence>MENINFSREKALPFSLEKLETIFNNLVQRDTYSNKILNEPLSEFYKREIESEGKYRDNFLQIVEYTLSSLEKIAKNPKRELLKVSELQPINEIRSTDYKTMIWLGNKPGKTLAEKIGVRGKILAPKNKYSVDKKENRVVVYYFKEACKILEERYKRYIKNSVDIPENLQRIYERFYRIKREMINNELFFLDRPIDFTPNNTLIDHRDYSIINRGLKYLKEYKEYLSYDEDKLLSIAKNIVFFKLCHYIAKLENIDIFDDILKFKEMLKKDEKEIEFYFNRKKPYILKVISGKSKRSVRIEIQEIILHKTKKIILKNKNKINKIDIQIINSNENEIPFYKLKIQEKEYNLNDECFENLLLESVKDLDLIDSIRYKVNKEKKINEDIFINFNSQNLLINDEILEIRSYNKKLGNFMNVKDYFTSQNDEQDCYHISEILSSDENIENFSKYLKDIKDKKNIDNKNICIYSTLEALDSDNQKILKSIFDSNFNNSYPIWRSILATYSIKNSDNKTWLKNKDKFFVLDLNTEIPSINIIEIEENIYKHHPALSLEEIDEENSVNINEISLKSFLRKYLEEYIISYNIEMNENEKNNLISSGKIYKVIFGNKRRYLINNKTFYLEKNEEILEKIKIEFHSNLLNFIKKFLDKFRIEKKKLIIISDYLHRKYVIENMFIKTMKEKELSLGKEEIIEKIKNGKTPWNEYLPNLSLETIKDGHFYNLELIKKNQDVEIILGKEQIININEELLLPKDEKIIKFPLYSQDSNNKKLYFLEIRSDLFPLKENLVVNLEVIYSYGSKEPYKINLKAKDTDSSKFSTKWTENIDNFEIKSLDFSESNIENRDRVEEINRIINSIKLEDVELKLNLKRKKNKLRFYIIEEIEKGNLEAIKNILGTNNRIQDLLEILNEKKVEKDLLDEIAVFLASFGILIYDRIRVNDLKFDYKKRTVLFLYKLNGQLKLKDILGNKNKHYSKHIIETIAEISWLDKSFINNLVEKELEIITFSLKFLKNSLKFFNQEFEDEYKKWNKNEQLWRITNKFVNYLKFILSILTIKDKEKLREIFKILDTRTILKILYDIKAIDRKIQIEYPKLKEEFKKAIEKFDREIETEIIVQEKQKKEVGLELMSDLAYTVYCYLTGNDGSEAIKIQKMSKE</sequence>
<evidence type="ECO:0008006" key="3">
    <source>
        <dbReference type="Google" id="ProtNLM"/>
    </source>
</evidence>
<dbReference type="AlphaFoldDB" id="A0A2N6THF5"/>
<protein>
    <recommendedName>
        <fullName evidence="3">DUF2357 domain-containing protein</fullName>
    </recommendedName>
</protein>
<comment type="caution">
    <text evidence="1">The sequence shown here is derived from an EMBL/GenBank/DDBJ whole genome shotgun (WGS) entry which is preliminary data.</text>
</comment>
<proteinExistence type="predicted"/>